<name>A0ACC3C966_PYRYE</name>
<organism evidence="1 2">
    <name type="scientific">Pyropia yezoensis</name>
    <name type="common">Susabi-nori</name>
    <name type="synonym">Porphyra yezoensis</name>
    <dbReference type="NCBI Taxonomy" id="2788"/>
    <lineage>
        <taxon>Eukaryota</taxon>
        <taxon>Rhodophyta</taxon>
        <taxon>Bangiophyceae</taxon>
        <taxon>Bangiales</taxon>
        <taxon>Bangiaceae</taxon>
        <taxon>Pyropia</taxon>
    </lineage>
</organism>
<dbReference type="Proteomes" id="UP000798662">
    <property type="component" value="Chromosome 2"/>
</dbReference>
<evidence type="ECO:0000313" key="2">
    <source>
        <dbReference type="Proteomes" id="UP000798662"/>
    </source>
</evidence>
<dbReference type="EMBL" id="CM020619">
    <property type="protein sequence ID" value="KAK1866286.1"/>
    <property type="molecule type" value="Genomic_DNA"/>
</dbReference>
<protein>
    <submittedName>
        <fullName evidence="1">Uncharacterized protein</fullName>
    </submittedName>
</protein>
<accession>A0ACC3C966</accession>
<comment type="caution">
    <text evidence="1">The sequence shown here is derived from an EMBL/GenBank/DDBJ whole genome shotgun (WGS) entry which is preliminary data.</text>
</comment>
<keyword evidence="2" id="KW-1185">Reference proteome</keyword>
<sequence>MVYIPPHFIAEWREARKASIFSSAGWWLNRWPALGWAETLLKVIAWTYAPYVALVPPAPGAPSVFLTAPAEAAGAAATTTAAAGGADAGTAAVAAAAAAAAAGATTAAAATLPASPRAVVAALAGAPGFAGDAAFALQTGVMAAAAALILAAIIDRLVYREVISAIFVVPNSWAHVVVVASMVRGGRGGVDAAALRGFCWWMLAGDVIKLVFFAVHDFDIIAVAKYVLYLLVFSFAVAYGVVLLLEYRVIDAAAAATASRRLVSLGVRRSWLGRGPSP</sequence>
<proteinExistence type="predicted"/>
<evidence type="ECO:0000313" key="1">
    <source>
        <dbReference type="EMBL" id="KAK1866286.1"/>
    </source>
</evidence>
<gene>
    <name evidence="1" type="ORF">I4F81_008806</name>
</gene>
<reference evidence="1" key="1">
    <citation type="submission" date="2019-11" db="EMBL/GenBank/DDBJ databases">
        <title>Nori genome reveals adaptations in red seaweeds to the harsh intertidal environment.</title>
        <authorList>
            <person name="Wang D."/>
            <person name="Mao Y."/>
        </authorList>
    </citation>
    <scope>NUCLEOTIDE SEQUENCE</scope>
    <source>
        <tissue evidence="1">Gametophyte</tissue>
    </source>
</reference>